<dbReference type="AlphaFoldDB" id="A0A7J7CGS3"/>
<protein>
    <recommendedName>
        <fullName evidence="4">Formin-like protein 18</fullName>
    </recommendedName>
</protein>
<evidence type="ECO:0000256" key="1">
    <source>
        <dbReference type="SAM" id="MobiDB-lite"/>
    </source>
</evidence>
<dbReference type="InParanoid" id="A0A7J7CGS3"/>
<evidence type="ECO:0000313" key="3">
    <source>
        <dbReference type="Proteomes" id="UP000593562"/>
    </source>
</evidence>
<comment type="caution">
    <text evidence="2">The sequence shown here is derived from an EMBL/GenBank/DDBJ whole genome shotgun (WGS) entry which is preliminary data.</text>
</comment>
<keyword evidence="3" id="KW-1185">Reference proteome</keyword>
<evidence type="ECO:0008006" key="4">
    <source>
        <dbReference type="Google" id="ProtNLM"/>
    </source>
</evidence>
<evidence type="ECO:0000313" key="2">
    <source>
        <dbReference type="EMBL" id="KAF5733239.1"/>
    </source>
</evidence>
<gene>
    <name evidence="2" type="ORF">HS088_TW17G00781</name>
</gene>
<sequence>MDPCLFVRILVGNLAIKFPANSKPFSSSTSPYYCKIRLSNRSNNQFDVHVATIPLLSPQQQEPQQGSLSNSLAACFTLDETQIESYSVPSKNPPKLKIDIFKGSEGMSSGLVTDGQLFGRVSVTLGDLREAETRMRVLHNGWVAIGGGKKGSLAEFYLRVRAEPDPRFVFQFGGEPECSPQVFQVQGNTRQAVFTSKFSSCRNAGDRNLGTMTSMSEHGTPRNWLPSLGSNKDQKERKGWSITIHDLSGSPVAMASMVTPFVPSPRSDRVSKSNPGAWLILRPGHGTWTSWGRLEAWRDNSHSDAVCYRFDPLHDTATPTTVASSTINAKTGGKFTIDTSSSEATPVNSPHSSCDFGSGSGSWSSSDFGLLPQVLYRGFVMSSSVEGVGKCSKPEVEVGVQHVTCREDAAAFVALGAAMDLSMHACKSFSHRLRKGLR</sequence>
<dbReference type="InterPro" id="IPR010410">
    <property type="entry name" value="DUF1005"/>
</dbReference>
<dbReference type="Proteomes" id="UP000593562">
    <property type="component" value="Unassembled WGS sequence"/>
</dbReference>
<dbReference type="EMBL" id="JAAARO010000017">
    <property type="protein sequence ID" value="KAF5733239.1"/>
    <property type="molecule type" value="Genomic_DNA"/>
</dbReference>
<proteinExistence type="predicted"/>
<feature type="region of interest" description="Disordered" evidence="1">
    <location>
        <begin position="213"/>
        <end position="233"/>
    </location>
</feature>
<dbReference type="PANTHER" id="PTHR31317">
    <property type="entry name" value="OS08G0163500 PROTEIN"/>
    <property type="match status" value="1"/>
</dbReference>
<dbReference type="OrthoDB" id="748166at2759"/>
<organism evidence="2 3">
    <name type="scientific">Tripterygium wilfordii</name>
    <name type="common">Thunder God vine</name>
    <dbReference type="NCBI Taxonomy" id="458696"/>
    <lineage>
        <taxon>Eukaryota</taxon>
        <taxon>Viridiplantae</taxon>
        <taxon>Streptophyta</taxon>
        <taxon>Embryophyta</taxon>
        <taxon>Tracheophyta</taxon>
        <taxon>Spermatophyta</taxon>
        <taxon>Magnoliopsida</taxon>
        <taxon>eudicotyledons</taxon>
        <taxon>Gunneridae</taxon>
        <taxon>Pentapetalae</taxon>
        <taxon>rosids</taxon>
        <taxon>fabids</taxon>
        <taxon>Celastrales</taxon>
        <taxon>Celastraceae</taxon>
        <taxon>Tripterygium</taxon>
    </lineage>
</organism>
<dbReference type="Pfam" id="PF06219">
    <property type="entry name" value="DUF1005"/>
    <property type="match status" value="1"/>
</dbReference>
<name>A0A7J7CGS3_TRIWF</name>
<accession>A0A7J7CGS3</accession>
<dbReference type="PANTHER" id="PTHR31317:SF17">
    <property type="entry name" value="F2J10.8 PROTEIN"/>
    <property type="match status" value="1"/>
</dbReference>
<reference evidence="2 3" key="1">
    <citation type="journal article" date="2020" name="Nat. Commun.">
        <title>Genome of Tripterygium wilfordii and identification of cytochrome P450 involved in triptolide biosynthesis.</title>
        <authorList>
            <person name="Tu L."/>
            <person name="Su P."/>
            <person name="Zhang Z."/>
            <person name="Gao L."/>
            <person name="Wang J."/>
            <person name="Hu T."/>
            <person name="Zhou J."/>
            <person name="Zhang Y."/>
            <person name="Zhao Y."/>
            <person name="Liu Y."/>
            <person name="Song Y."/>
            <person name="Tong Y."/>
            <person name="Lu Y."/>
            <person name="Yang J."/>
            <person name="Xu C."/>
            <person name="Jia M."/>
            <person name="Peters R.J."/>
            <person name="Huang L."/>
            <person name="Gao W."/>
        </authorList>
    </citation>
    <scope>NUCLEOTIDE SEQUENCE [LARGE SCALE GENOMIC DNA]</scope>
    <source>
        <strain evidence="3">cv. XIE 37</strain>
        <tissue evidence="2">Leaf</tissue>
    </source>
</reference>